<comment type="caution">
    <text evidence="2">The sequence shown here is derived from an EMBL/GenBank/DDBJ whole genome shotgun (WGS) entry which is preliminary data.</text>
</comment>
<accession>A0A1Y2I350</accession>
<keyword evidence="3" id="KW-1185">Reference proteome</keyword>
<evidence type="ECO:0000313" key="2">
    <source>
        <dbReference type="EMBL" id="ORZ40403.1"/>
    </source>
</evidence>
<reference evidence="2 3" key="1">
    <citation type="submission" date="2016-07" db="EMBL/GenBank/DDBJ databases">
        <title>Pervasive Adenine N6-methylation of Active Genes in Fungi.</title>
        <authorList>
            <consortium name="DOE Joint Genome Institute"/>
            <person name="Mondo S.J."/>
            <person name="Dannebaum R.O."/>
            <person name="Kuo R.C."/>
            <person name="Labutti K."/>
            <person name="Haridas S."/>
            <person name="Kuo A."/>
            <person name="Salamov A."/>
            <person name="Ahrendt S.R."/>
            <person name="Lipzen A."/>
            <person name="Sullivan W."/>
            <person name="Andreopoulos W.B."/>
            <person name="Clum A."/>
            <person name="Lindquist E."/>
            <person name="Daum C."/>
            <person name="Ramamoorthy G.K."/>
            <person name="Gryganskyi A."/>
            <person name="Culley D."/>
            <person name="Magnuson J.K."/>
            <person name="James T.Y."/>
            <person name="O'Malley M.A."/>
            <person name="Stajich J.E."/>
            <person name="Spatafora J.W."/>
            <person name="Visel A."/>
            <person name="Grigoriev I.V."/>
        </authorList>
    </citation>
    <scope>NUCLEOTIDE SEQUENCE [LARGE SCALE GENOMIC DNA]</scope>
    <source>
        <strain evidence="2 3">PL171</strain>
    </source>
</reference>
<keyword evidence="1" id="KW-0812">Transmembrane</keyword>
<name>A0A1Y2I350_9FUNG</name>
<organism evidence="2 3">
    <name type="scientific">Catenaria anguillulae PL171</name>
    <dbReference type="NCBI Taxonomy" id="765915"/>
    <lineage>
        <taxon>Eukaryota</taxon>
        <taxon>Fungi</taxon>
        <taxon>Fungi incertae sedis</taxon>
        <taxon>Blastocladiomycota</taxon>
        <taxon>Blastocladiomycetes</taxon>
        <taxon>Blastocladiales</taxon>
        <taxon>Catenariaceae</taxon>
        <taxon>Catenaria</taxon>
    </lineage>
</organism>
<dbReference type="Proteomes" id="UP000193411">
    <property type="component" value="Unassembled WGS sequence"/>
</dbReference>
<evidence type="ECO:0000313" key="3">
    <source>
        <dbReference type="Proteomes" id="UP000193411"/>
    </source>
</evidence>
<evidence type="ECO:0000256" key="1">
    <source>
        <dbReference type="SAM" id="Phobius"/>
    </source>
</evidence>
<sequence length="57" mass="5914">MRRGLRLDRVVPWCFRTVVVAHSKAKRGLGPALALAVGTLMVKAAVAVAAASVVSVS</sequence>
<keyword evidence="1" id="KW-1133">Transmembrane helix</keyword>
<proteinExistence type="predicted"/>
<gene>
    <name evidence="2" type="ORF">BCR44DRAFT_1424966</name>
</gene>
<keyword evidence="1" id="KW-0472">Membrane</keyword>
<feature type="non-terminal residue" evidence="2">
    <location>
        <position position="57"/>
    </location>
</feature>
<feature type="transmembrane region" description="Helical" evidence="1">
    <location>
        <begin position="32"/>
        <end position="54"/>
    </location>
</feature>
<dbReference type="AlphaFoldDB" id="A0A1Y2I350"/>
<protein>
    <submittedName>
        <fullName evidence="2">Uncharacterized protein</fullName>
    </submittedName>
</protein>
<dbReference type="EMBL" id="MCFL01000003">
    <property type="protein sequence ID" value="ORZ40403.1"/>
    <property type="molecule type" value="Genomic_DNA"/>
</dbReference>